<evidence type="ECO:0000256" key="1">
    <source>
        <dbReference type="SAM" id="Phobius"/>
    </source>
</evidence>
<feature type="transmembrane region" description="Helical" evidence="1">
    <location>
        <begin position="21"/>
        <end position="40"/>
    </location>
</feature>
<comment type="caution">
    <text evidence="3">The sequence shown here is derived from an EMBL/GenBank/DDBJ whole genome shotgun (WGS) entry which is preliminary data.</text>
</comment>
<dbReference type="Pfam" id="PF01464">
    <property type="entry name" value="SLT"/>
    <property type="match status" value="1"/>
</dbReference>
<proteinExistence type="predicted"/>
<evidence type="ECO:0000313" key="3">
    <source>
        <dbReference type="EMBL" id="GAG74994.1"/>
    </source>
</evidence>
<gene>
    <name evidence="3" type="ORF">S01H4_32646</name>
</gene>
<name>X0ZZM8_9ZZZZ</name>
<organism evidence="3">
    <name type="scientific">marine sediment metagenome</name>
    <dbReference type="NCBI Taxonomy" id="412755"/>
    <lineage>
        <taxon>unclassified sequences</taxon>
        <taxon>metagenomes</taxon>
        <taxon>ecological metagenomes</taxon>
    </lineage>
</organism>
<accession>X0ZZM8</accession>
<dbReference type="Gene3D" id="1.10.530.10">
    <property type="match status" value="1"/>
</dbReference>
<keyword evidence="1" id="KW-0812">Transmembrane</keyword>
<keyword evidence="1" id="KW-1133">Transmembrane helix</keyword>
<feature type="non-terminal residue" evidence="3">
    <location>
        <position position="1"/>
    </location>
</feature>
<dbReference type="InterPro" id="IPR023346">
    <property type="entry name" value="Lysozyme-like_dom_sf"/>
</dbReference>
<keyword evidence="1" id="KW-0472">Membrane</keyword>
<dbReference type="AlphaFoldDB" id="X0ZZM8"/>
<sequence>GYYNHRRLTMAEKRARMYTRWIYEAATYYGLDPFLLFSVGNFETYFRNMFGDLDRLKHKRPDPAQGMFQILKSTARAIYRDMKNRDLPHAPEKLPADLRPHPKMQIFFAAHYLHNLHLKQYGNRYMALLAYNAVSNINYNYPRLVMRFYERSLRHFIQSSERNRT</sequence>
<reference evidence="3" key="1">
    <citation type="journal article" date="2014" name="Front. Microbiol.">
        <title>High frequency of phylogenetically diverse reductive dehalogenase-homologous genes in deep subseafloor sedimentary metagenomes.</title>
        <authorList>
            <person name="Kawai M."/>
            <person name="Futagami T."/>
            <person name="Toyoda A."/>
            <person name="Takaki Y."/>
            <person name="Nishi S."/>
            <person name="Hori S."/>
            <person name="Arai W."/>
            <person name="Tsubouchi T."/>
            <person name="Morono Y."/>
            <person name="Uchiyama I."/>
            <person name="Ito T."/>
            <person name="Fujiyama A."/>
            <person name="Inagaki F."/>
            <person name="Takami H."/>
        </authorList>
    </citation>
    <scope>NUCLEOTIDE SEQUENCE</scope>
    <source>
        <strain evidence="3">Expedition CK06-06</strain>
    </source>
</reference>
<dbReference type="SUPFAM" id="SSF53955">
    <property type="entry name" value="Lysozyme-like"/>
    <property type="match status" value="1"/>
</dbReference>
<dbReference type="EMBL" id="BART01017094">
    <property type="protein sequence ID" value="GAG74994.1"/>
    <property type="molecule type" value="Genomic_DNA"/>
</dbReference>
<protein>
    <recommendedName>
        <fullName evidence="2">Transglycosylase SLT domain-containing protein</fullName>
    </recommendedName>
</protein>
<dbReference type="InterPro" id="IPR008258">
    <property type="entry name" value="Transglycosylase_SLT_dom_1"/>
</dbReference>
<evidence type="ECO:0000259" key="2">
    <source>
        <dbReference type="Pfam" id="PF01464"/>
    </source>
</evidence>
<feature type="domain" description="Transglycosylase SLT" evidence="2">
    <location>
        <begin position="23"/>
        <end position="136"/>
    </location>
</feature>